<keyword evidence="3" id="KW-1185">Reference proteome</keyword>
<proteinExistence type="predicted"/>
<dbReference type="EMBL" id="BMOY01000007">
    <property type="protein sequence ID" value="GGJ00155.1"/>
    <property type="molecule type" value="Genomic_DNA"/>
</dbReference>
<gene>
    <name evidence="2" type="ORF">GCM10010885_06750</name>
</gene>
<evidence type="ECO:0000313" key="2">
    <source>
        <dbReference type="EMBL" id="GGJ00155.1"/>
    </source>
</evidence>
<feature type="domain" description="DUF2264" evidence="1">
    <location>
        <begin position="12"/>
        <end position="368"/>
    </location>
</feature>
<reference evidence="2" key="1">
    <citation type="journal article" date="2014" name="Int. J. Syst. Evol. Microbiol.">
        <title>Complete genome sequence of Corynebacterium casei LMG S-19264T (=DSM 44701T), isolated from a smear-ripened cheese.</title>
        <authorList>
            <consortium name="US DOE Joint Genome Institute (JGI-PGF)"/>
            <person name="Walter F."/>
            <person name="Albersmeier A."/>
            <person name="Kalinowski J."/>
            <person name="Ruckert C."/>
        </authorList>
    </citation>
    <scope>NUCLEOTIDE SEQUENCE</scope>
    <source>
        <strain evidence="2">JCM 18487</strain>
    </source>
</reference>
<dbReference type="PANTHER" id="PTHR35339">
    <property type="entry name" value="LINALOOL DEHYDRATASE_ISOMERASE DOMAIN-CONTAINING PROTEIN"/>
    <property type="match status" value="1"/>
</dbReference>
<comment type="caution">
    <text evidence="2">The sequence shown here is derived from an EMBL/GenBank/DDBJ whole genome shotgun (WGS) entry which is preliminary data.</text>
</comment>
<dbReference type="PANTHER" id="PTHR35339:SF3">
    <property type="entry name" value="DUF2264 DOMAIN-CONTAINING PROTEIN"/>
    <property type="match status" value="1"/>
</dbReference>
<organism evidence="2 3">
    <name type="scientific">Alicyclobacillus cellulosilyticus</name>
    <dbReference type="NCBI Taxonomy" id="1003997"/>
    <lineage>
        <taxon>Bacteria</taxon>
        <taxon>Bacillati</taxon>
        <taxon>Bacillota</taxon>
        <taxon>Bacilli</taxon>
        <taxon>Bacillales</taxon>
        <taxon>Alicyclobacillaceae</taxon>
        <taxon>Alicyclobacillus</taxon>
    </lineage>
</organism>
<evidence type="ECO:0000313" key="3">
    <source>
        <dbReference type="Proteomes" id="UP000637695"/>
    </source>
</evidence>
<dbReference type="InterPro" id="IPR016624">
    <property type="entry name" value="UCP014753"/>
</dbReference>
<evidence type="ECO:0000259" key="1">
    <source>
        <dbReference type="Pfam" id="PF10022"/>
    </source>
</evidence>
<name>A0A917NGU2_9BACL</name>
<dbReference type="Proteomes" id="UP000637695">
    <property type="component" value="Unassembled WGS sequence"/>
</dbReference>
<dbReference type="Pfam" id="PF10022">
    <property type="entry name" value="DUF2264"/>
    <property type="match status" value="1"/>
</dbReference>
<protein>
    <recommendedName>
        <fullName evidence="1">DUF2264 domain-containing protein</fullName>
    </recommendedName>
</protein>
<sequence length="387" mass="43486">MPHPSSPGLTERSLWLDTLLRIIHPVLSALAARELKRRMPVEARERDRARYTHLEAFSRTLVGTAPWLELHGLTGDEEERRQHYAALAREALDAATDPGSPDFMNFTEGGQPIVDTAFLAQAILRAPTELWHKLTPRVQGQIIACLQATRYGRKPPFNNWLLFSAMIETALHFMGQDWDQVRVDYALRQFEQWYVGDGAYGDGPSFHWDYYNSFVIHPMLVDITLRMAHHHPDWAALREPILRRAQRYAAVLERLIGPDGSYPPLGRSITYRLGAFHALAQMALLRLLPPEVTPAQVRCALTAVLQRTLHAPGTFDQDGWLRIGLCGHQPGLAEGYISTGSLYLCTTGLLPLGLPPDDPFWAHPPVPWTAKALWNGADLQADHALAE</sequence>
<dbReference type="RefSeq" id="WP_229776330.1">
    <property type="nucleotide sequence ID" value="NZ_BMOY01000007.1"/>
</dbReference>
<dbReference type="PIRSF" id="PIRSF014753">
    <property type="entry name" value="UCP014753"/>
    <property type="match status" value="1"/>
</dbReference>
<dbReference type="InterPro" id="IPR049349">
    <property type="entry name" value="DUF2264_N"/>
</dbReference>
<reference evidence="2" key="2">
    <citation type="submission" date="2020-09" db="EMBL/GenBank/DDBJ databases">
        <authorList>
            <person name="Sun Q."/>
            <person name="Ohkuma M."/>
        </authorList>
    </citation>
    <scope>NUCLEOTIDE SEQUENCE</scope>
    <source>
        <strain evidence="2">JCM 18487</strain>
    </source>
</reference>
<dbReference type="AlphaFoldDB" id="A0A917NGU2"/>
<accession>A0A917NGU2</accession>